<proteinExistence type="predicted"/>
<dbReference type="STRING" id="686832.A0A0C3CK39"/>
<dbReference type="EMBL" id="KN831768">
    <property type="protein sequence ID" value="KIM49085.1"/>
    <property type="molecule type" value="Genomic_DNA"/>
</dbReference>
<keyword evidence="2" id="KW-1185">Reference proteome</keyword>
<evidence type="ECO:0000313" key="2">
    <source>
        <dbReference type="Proteomes" id="UP000053424"/>
    </source>
</evidence>
<dbReference type="HOGENOM" id="CLU_679815_0_0_1"/>
<reference evidence="2" key="2">
    <citation type="submission" date="2015-01" db="EMBL/GenBank/DDBJ databases">
        <title>Evolutionary Origins and Diversification of the Mycorrhizal Mutualists.</title>
        <authorList>
            <consortium name="DOE Joint Genome Institute"/>
            <consortium name="Mycorrhizal Genomics Consortium"/>
            <person name="Kohler A."/>
            <person name="Kuo A."/>
            <person name="Nagy L.G."/>
            <person name="Floudas D."/>
            <person name="Copeland A."/>
            <person name="Barry K.W."/>
            <person name="Cichocki N."/>
            <person name="Veneault-Fourrey C."/>
            <person name="LaButti K."/>
            <person name="Lindquist E.A."/>
            <person name="Lipzen A."/>
            <person name="Lundell T."/>
            <person name="Morin E."/>
            <person name="Murat C."/>
            <person name="Riley R."/>
            <person name="Ohm R."/>
            <person name="Sun H."/>
            <person name="Tunlid A."/>
            <person name="Henrissat B."/>
            <person name="Grigoriev I.V."/>
            <person name="Hibbett D.S."/>
            <person name="Martin F."/>
        </authorList>
    </citation>
    <scope>NUCLEOTIDE SEQUENCE [LARGE SCALE GENOMIC DNA]</scope>
    <source>
        <strain evidence="2">h7</strain>
    </source>
</reference>
<accession>A0A0C3CK39</accession>
<gene>
    <name evidence="1" type="ORF">M413DRAFT_95490</name>
</gene>
<dbReference type="OrthoDB" id="6270916at2759"/>
<organism evidence="1 2">
    <name type="scientific">Hebeloma cylindrosporum</name>
    <dbReference type="NCBI Taxonomy" id="76867"/>
    <lineage>
        <taxon>Eukaryota</taxon>
        <taxon>Fungi</taxon>
        <taxon>Dikarya</taxon>
        <taxon>Basidiomycota</taxon>
        <taxon>Agaricomycotina</taxon>
        <taxon>Agaricomycetes</taxon>
        <taxon>Agaricomycetidae</taxon>
        <taxon>Agaricales</taxon>
        <taxon>Agaricineae</taxon>
        <taxon>Hymenogastraceae</taxon>
        <taxon>Hebeloma</taxon>
    </lineage>
</organism>
<name>A0A0C3CK39_HEBCY</name>
<dbReference type="Proteomes" id="UP000053424">
    <property type="component" value="Unassembled WGS sequence"/>
</dbReference>
<protein>
    <submittedName>
        <fullName evidence="1">Uncharacterized protein</fullName>
    </submittedName>
</protein>
<dbReference type="AlphaFoldDB" id="A0A0C3CK39"/>
<evidence type="ECO:0000313" key="1">
    <source>
        <dbReference type="EMBL" id="KIM49085.1"/>
    </source>
</evidence>
<sequence>MEENASSLVSTSSSHVLLLIRWMHTVFERGVIDKPLPSIHRLFMQENEPLQLSPIVGDSVNQYLPYSQSADPLGAVLEFARESESSISQALLYLTMIVKSGVNISTPTFTRFFTIVASNKLDGLPDANILIRSIILSLWQRSLGRQDLQSLIASIHGHFSPLISQSLVSGENFLVALSIIRQSLAACLLICGCERASILAAGMVDINEIQDLPSRRKVTVRGSTLEDPIIIQPEILTALQLYLQSSLDDVSCLVAKFFNLFLVESPFLESFEIDNFILRNGKLIALCIWTTYGIQQEDLGVIRTNLFLRSIVVDSEPLQEIVQGCLDPASNCIQQRLSGLNRLFHIISDVTSPAFNVEGRQWRSSVTCIFHFYFSSLWADPSVRISVLKPTAFLPRSIGGNQNGC</sequence>
<reference evidence="1 2" key="1">
    <citation type="submission" date="2014-04" db="EMBL/GenBank/DDBJ databases">
        <authorList>
            <consortium name="DOE Joint Genome Institute"/>
            <person name="Kuo A."/>
            <person name="Gay G."/>
            <person name="Dore J."/>
            <person name="Kohler A."/>
            <person name="Nagy L.G."/>
            <person name="Floudas D."/>
            <person name="Copeland A."/>
            <person name="Barry K.W."/>
            <person name="Cichocki N."/>
            <person name="Veneault-Fourrey C."/>
            <person name="LaButti K."/>
            <person name="Lindquist E.A."/>
            <person name="Lipzen A."/>
            <person name="Lundell T."/>
            <person name="Morin E."/>
            <person name="Murat C."/>
            <person name="Sun H."/>
            <person name="Tunlid A."/>
            <person name="Henrissat B."/>
            <person name="Grigoriev I.V."/>
            <person name="Hibbett D.S."/>
            <person name="Martin F."/>
            <person name="Nordberg H.P."/>
            <person name="Cantor M.N."/>
            <person name="Hua S.X."/>
        </authorList>
    </citation>
    <scope>NUCLEOTIDE SEQUENCE [LARGE SCALE GENOMIC DNA]</scope>
    <source>
        <strain evidence="2">h7</strain>
    </source>
</reference>